<accession>A0A3A1WJR5</accession>
<dbReference type="EMBL" id="QYRN01000004">
    <property type="protein sequence ID" value="RIY01390.1"/>
    <property type="molecule type" value="Genomic_DNA"/>
</dbReference>
<dbReference type="InterPro" id="IPR051807">
    <property type="entry name" value="Sec-metab_biosynth-assoc"/>
</dbReference>
<protein>
    <recommendedName>
        <fullName evidence="2">YCII-related domain-containing protein</fullName>
    </recommendedName>
</protein>
<organism evidence="3 4">
    <name type="scientific">Aureimonas flava</name>
    <dbReference type="NCBI Taxonomy" id="2320271"/>
    <lineage>
        <taxon>Bacteria</taxon>
        <taxon>Pseudomonadati</taxon>
        <taxon>Pseudomonadota</taxon>
        <taxon>Alphaproteobacteria</taxon>
        <taxon>Hyphomicrobiales</taxon>
        <taxon>Aurantimonadaceae</taxon>
        <taxon>Aureimonas</taxon>
    </lineage>
</organism>
<dbReference type="OrthoDB" id="2293521at2"/>
<dbReference type="PANTHER" id="PTHR33606">
    <property type="entry name" value="PROTEIN YCII"/>
    <property type="match status" value="1"/>
</dbReference>
<gene>
    <name evidence="3" type="ORF">D3218_08510</name>
</gene>
<sequence>MQFALIARDRAEPGTLDRRLAARQEHMEGIRRGKADGSIIDGGALLDAEGRMAGSVILCEFPDRAALDAYLASEPYRREAVWGDVEILEFRRIDWAALTAPPVA</sequence>
<evidence type="ECO:0000313" key="3">
    <source>
        <dbReference type="EMBL" id="RIY01390.1"/>
    </source>
</evidence>
<dbReference type="Pfam" id="PF03795">
    <property type="entry name" value="YCII"/>
    <property type="match status" value="1"/>
</dbReference>
<dbReference type="Gene3D" id="3.30.70.1060">
    <property type="entry name" value="Dimeric alpha+beta barrel"/>
    <property type="match status" value="1"/>
</dbReference>
<comment type="caution">
    <text evidence="3">The sequence shown here is derived from an EMBL/GenBank/DDBJ whole genome shotgun (WGS) entry which is preliminary data.</text>
</comment>
<proteinExistence type="inferred from homology"/>
<evidence type="ECO:0000313" key="4">
    <source>
        <dbReference type="Proteomes" id="UP000265750"/>
    </source>
</evidence>
<comment type="similarity">
    <text evidence="1">Belongs to the YciI family.</text>
</comment>
<dbReference type="SUPFAM" id="SSF54909">
    <property type="entry name" value="Dimeric alpha+beta barrel"/>
    <property type="match status" value="1"/>
</dbReference>
<evidence type="ECO:0000256" key="1">
    <source>
        <dbReference type="ARBA" id="ARBA00007689"/>
    </source>
</evidence>
<dbReference type="Proteomes" id="UP000265750">
    <property type="component" value="Unassembled WGS sequence"/>
</dbReference>
<dbReference type="AlphaFoldDB" id="A0A3A1WJR5"/>
<name>A0A3A1WJR5_9HYPH</name>
<keyword evidence="4" id="KW-1185">Reference proteome</keyword>
<reference evidence="4" key="1">
    <citation type="submission" date="2018-09" db="EMBL/GenBank/DDBJ databases">
        <authorList>
            <person name="Tuo L."/>
        </authorList>
    </citation>
    <scope>NUCLEOTIDE SEQUENCE [LARGE SCALE GENOMIC DNA]</scope>
    <source>
        <strain evidence="4">M2BS4Y-1</strain>
    </source>
</reference>
<dbReference type="InterPro" id="IPR005545">
    <property type="entry name" value="YCII"/>
</dbReference>
<dbReference type="RefSeq" id="WP_119539570.1">
    <property type="nucleotide sequence ID" value="NZ_QYRN01000004.1"/>
</dbReference>
<dbReference type="PANTHER" id="PTHR33606:SF3">
    <property type="entry name" value="PROTEIN YCII"/>
    <property type="match status" value="1"/>
</dbReference>
<feature type="domain" description="YCII-related" evidence="2">
    <location>
        <begin position="1"/>
        <end position="91"/>
    </location>
</feature>
<evidence type="ECO:0000259" key="2">
    <source>
        <dbReference type="Pfam" id="PF03795"/>
    </source>
</evidence>
<dbReference type="InterPro" id="IPR011008">
    <property type="entry name" value="Dimeric_a/b-barrel"/>
</dbReference>